<proteinExistence type="predicted"/>
<keyword evidence="1 3" id="KW-0489">Methyltransferase</keyword>
<evidence type="ECO:0000256" key="1">
    <source>
        <dbReference type="ARBA" id="ARBA00022603"/>
    </source>
</evidence>
<evidence type="ECO:0000256" key="2">
    <source>
        <dbReference type="ARBA" id="ARBA00022679"/>
    </source>
</evidence>
<dbReference type="InterPro" id="IPR004398">
    <property type="entry name" value="RNA_MeTrfase_RsmD"/>
</dbReference>
<protein>
    <submittedName>
        <fullName evidence="3">16S rRNA (Guanine(966)-N(2))-methyltransferase RsmD</fullName>
    </submittedName>
</protein>
<accession>A0A318J5N8</accession>
<evidence type="ECO:0000313" key="3">
    <source>
        <dbReference type="EMBL" id="PXX42012.1"/>
    </source>
</evidence>
<dbReference type="InterPro" id="IPR029063">
    <property type="entry name" value="SAM-dependent_MTases_sf"/>
</dbReference>
<dbReference type="InterPro" id="IPR002052">
    <property type="entry name" value="DNA_methylase_N6_adenine_CS"/>
</dbReference>
<dbReference type="Gene3D" id="3.40.50.150">
    <property type="entry name" value="Vaccinia Virus protein VP39"/>
    <property type="match status" value="1"/>
</dbReference>
<organism evidence="3 4">
    <name type="scientific">Undibacterium pigrum</name>
    <dbReference type="NCBI Taxonomy" id="401470"/>
    <lineage>
        <taxon>Bacteria</taxon>
        <taxon>Pseudomonadati</taxon>
        <taxon>Pseudomonadota</taxon>
        <taxon>Betaproteobacteria</taxon>
        <taxon>Burkholderiales</taxon>
        <taxon>Oxalobacteraceae</taxon>
        <taxon>Undibacterium</taxon>
    </lineage>
</organism>
<dbReference type="RefSeq" id="WP_110256448.1">
    <property type="nucleotide sequence ID" value="NZ_QJKB01000006.1"/>
</dbReference>
<dbReference type="AlphaFoldDB" id="A0A318J5N8"/>
<evidence type="ECO:0000313" key="4">
    <source>
        <dbReference type="Proteomes" id="UP000247792"/>
    </source>
</evidence>
<dbReference type="Proteomes" id="UP000247792">
    <property type="component" value="Unassembled WGS sequence"/>
</dbReference>
<dbReference type="PROSITE" id="PS00092">
    <property type="entry name" value="N6_MTASE"/>
    <property type="match status" value="1"/>
</dbReference>
<dbReference type="SUPFAM" id="SSF53335">
    <property type="entry name" value="S-adenosyl-L-methionine-dependent methyltransferases"/>
    <property type="match status" value="1"/>
</dbReference>
<comment type="caution">
    <text evidence="3">The sequence shown here is derived from an EMBL/GenBank/DDBJ whole genome shotgun (WGS) entry which is preliminary data.</text>
</comment>
<keyword evidence="2 3" id="KW-0808">Transferase</keyword>
<gene>
    <name evidence="3" type="ORF">DFR42_106191</name>
</gene>
<dbReference type="PANTHER" id="PTHR43542:SF1">
    <property type="entry name" value="METHYLTRANSFERASE"/>
    <property type="match status" value="1"/>
</dbReference>
<dbReference type="OrthoDB" id="9803017at2"/>
<dbReference type="CDD" id="cd02440">
    <property type="entry name" value="AdoMet_MTases"/>
    <property type="match status" value="1"/>
</dbReference>
<dbReference type="EMBL" id="QJKB01000006">
    <property type="protein sequence ID" value="PXX42012.1"/>
    <property type="molecule type" value="Genomic_DNA"/>
</dbReference>
<reference evidence="3 4" key="1">
    <citation type="submission" date="2018-05" db="EMBL/GenBank/DDBJ databases">
        <title>Genomic Encyclopedia of Type Strains, Phase IV (KMG-IV): sequencing the most valuable type-strain genomes for metagenomic binning, comparative biology and taxonomic classification.</title>
        <authorList>
            <person name="Goeker M."/>
        </authorList>
    </citation>
    <scope>NUCLEOTIDE SEQUENCE [LARGE SCALE GENOMIC DNA]</scope>
    <source>
        <strain evidence="3 4">DSM 19792</strain>
    </source>
</reference>
<sequence length="231" mass="25606">MKTNSNKKTKSAAAKAAPVKRQNHQIRIIGGVWKRSLLSVVDAEGLRPTPDRVRETLFNWLNHLLHNNWTGVHCLDLFAGSGALGFEAASRGAAQVIMVEAHTPAYKQLEQVRDKLQASQCKLLRGDALKAIESMANQPQKMDVIFLDPPFEQDWLGRILPACAQVLSPKGCIYVESEFPLVETAGDEAGNEKIAKLLSGWQLIRADKAGSVYFHILQRNILPHEAHENQA</sequence>
<dbReference type="PANTHER" id="PTHR43542">
    <property type="entry name" value="METHYLTRANSFERASE"/>
    <property type="match status" value="1"/>
</dbReference>
<dbReference type="NCBIfam" id="TIGR00095">
    <property type="entry name" value="16S rRNA (guanine(966)-N(2))-methyltransferase RsmD"/>
    <property type="match status" value="1"/>
</dbReference>
<dbReference type="GO" id="GO:0008168">
    <property type="term" value="F:methyltransferase activity"/>
    <property type="evidence" value="ECO:0007669"/>
    <property type="project" value="UniProtKB-KW"/>
</dbReference>
<keyword evidence="4" id="KW-1185">Reference proteome</keyword>
<dbReference type="GO" id="GO:0031167">
    <property type="term" value="P:rRNA methylation"/>
    <property type="evidence" value="ECO:0007669"/>
    <property type="project" value="InterPro"/>
</dbReference>
<dbReference type="Pfam" id="PF03602">
    <property type="entry name" value="Cons_hypoth95"/>
    <property type="match status" value="1"/>
</dbReference>
<dbReference type="GO" id="GO:0003676">
    <property type="term" value="F:nucleic acid binding"/>
    <property type="evidence" value="ECO:0007669"/>
    <property type="project" value="InterPro"/>
</dbReference>
<name>A0A318J5N8_9BURK</name>